<comment type="caution">
    <text evidence="1">The sequence shown here is derived from an EMBL/GenBank/DDBJ whole genome shotgun (WGS) entry which is preliminary data.</text>
</comment>
<dbReference type="AlphaFoldDB" id="A0A101LWB5"/>
<accession>A0A101LWB5</accession>
<keyword evidence="1" id="KW-0496">Mitochondrion</keyword>
<name>A0A101LWB5_PICGL</name>
<proteinExistence type="predicted"/>
<protein>
    <submittedName>
        <fullName evidence="1">Uncharacterized protein</fullName>
    </submittedName>
</protein>
<geneLocation type="mitochondrion" evidence="1"/>
<evidence type="ECO:0000313" key="1">
    <source>
        <dbReference type="EMBL" id="KUM46557.1"/>
    </source>
</evidence>
<gene>
    <name evidence="1" type="ORF">ABT39_MTgene1659</name>
</gene>
<dbReference type="EMBL" id="LKAM01000011">
    <property type="protein sequence ID" value="KUM46557.1"/>
    <property type="molecule type" value="Genomic_DNA"/>
</dbReference>
<reference evidence="1" key="1">
    <citation type="journal article" date="2015" name="Genome Biol. Evol.">
        <title>Organellar Genomes of White Spruce (Picea glauca): Assembly and Annotation.</title>
        <authorList>
            <person name="Jackman S.D."/>
            <person name="Warren R.L."/>
            <person name="Gibb E.A."/>
            <person name="Vandervalk B.P."/>
            <person name="Mohamadi H."/>
            <person name="Chu J."/>
            <person name="Raymond A."/>
            <person name="Pleasance S."/>
            <person name="Coope R."/>
            <person name="Wildung M.R."/>
            <person name="Ritland C.E."/>
            <person name="Bousquet J."/>
            <person name="Jones S.J."/>
            <person name="Bohlmann J."/>
            <person name="Birol I."/>
        </authorList>
    </citation>
    <scope>NUCLEOTIDE SEQUENCE [LARGE SCALE GENOMIC DNA]</scope>
    <source>
        <tissue evidence="1">Flushing bud</tissue>
    </source>
</reference>
<organism evidence="1">
    <name type="scientific">Picea glauca</name>
    <name type="common">White spruce</name>
    <name type="synonym">Pinus glauca</name>
    <dbReference type="NCBI Taxonomy" id="3330"/>
    <lineage>
        <taxon>Eukaryota</taxon>
        <taxon>Viridiplantae</taxon>
        <taxon>Streptophyta</taxon>
        <taxon>Embryophyta</taxon>
        <taxon>Tracheophyta</taxon>
        <taxon>Spermatophyta</taxon>
        <taxon>Pinopsida</taxon>
        <taxon>Pinidae</taxon>
        <taxon>Conifers I</taxon>
        <taxon>Pinales</taxon>
        <taxon>Pinaceae</taxon>
        <taxon>Picea</taxon>
    </lineage>
</organism>
<sequence>MKSERVIFLPNRILPEGILITQTPKWSLFPLALPSHQQVTLTGYRHCIGLEKFIYMNVYRALSLCFHF</sequence>